<protein>
    <submittedName>
        <fullName evidence="2">DUF4435 domain-containing protein</fullName>
    </submittedName>
</protein>
<sequence length="286" mass="33321">MTSLRDIIREEDWLSSMLLSFRNEMNSHRILIVVEGITDIKFFNSHRIDNRLIYESPENGKREVISAVNELRQAGNDAVYGICDADFDGLSGVNYDGIFYTDAHDLEMMLVKGGVVDKFIMMHTDRKLIEGEKAETFCYEVKMNILCACYQLGLLKWYNYLNHSGLIFKGMTHRDFITINNITVNVNIEAYIHHILSRSTSFNNRLSMSELHNEMRKLELMSPDHFSICNGHDFNCILKMMYETDLSVKKNMRLDEIDSYLQMSYDQLTFRATKLHTSLNNLLQLH</sequence>
<organism evidence="2 3">
    <name type="scientific">Dickeya chrysanthemi</name>
    <name type="common">Pectobacterium chrysanthemi</name>
    <name type="synonym">Erwinia chrysanthemi</name>
    <dbReference type="NCBI Taxonomy" id="556"/>
    <lineage>
        <taxon>Bacteria</taxon>
        <taxon>Pseudomonadati</taxon>
        <taxon>Pseudomonadota</taxon>
        <taxon>Gammaproteobacteria</taxon>
        <taxon>Enterobacterales</taxon>
        <taxon>Pectobacteriaceae</taxon>
        <taxon>Dickeya</taxon>
    </lineage>
</organism>
<accession>A0ABU8JSU0</accession>
<dbReference type="EMBL" id="JBBBOO010000024">
    <property type="protein sequence ID" value="MEI7065894.1"/>
    <property type="molecule type" value="Genomic_DNA"/>
</dbReference>
<feature type="domain" description="DUF4435" evidence="1">
    <location>
        <begin position="29"/>
        <end position="244"/>
    </location>
</feature>
<evidence type="ECO:0000313" key="2">
    <source>
        <dbReference type="EMBL" id="MEI7065894.1"/>
    </source>
</evidence>
<comment type="caution">
    <text evidence="2">The sequence shown here is derived from an EMBL/GenBank/DDBJ whole genome shotgun (WGS) entry which is preliminary data.</text>
</comment>
<evidence type="ECO:0000313" key="3">
    <source>
        <dbReference type="Proteomes" id="UP001359469"/>
    </source>
</evidence>
<dbReference type="InterPro" id="IPR029492">
    <property type="entry name" value="DUF4435"/>
</dbReference>
<proteinExistence type="predicted"/>
<gene>
    <name evidence="2" type="ORF">WCU84_19925</name>
</gene>
<reference evidence="2 3" key="1">
    <citation type="submission" date="2024-03" db="EMBL/GenBank/DDBJ databases">
        <title>Analysis of soft rot Pectobacteriaceae population diversity in US potato growing regions between 2016 and 2022.</title>
        <authorList>
            <person name="Ma X."/>
            <person name="Zhang X."/>
            <person name="Stodghill P."/>
            <person name="Rioux R."/>
            <person name="Babler B."/>
            <person name="Shrestha S."/>
            <person name="Babler B."/>
            <person name="Rivedal H."/>
            <person name="Frost K."/>
            <person name="Hao J."/>
            <person name="Secor G."/>
            <person name="Swingle B."/>
        </authorList>
    </citation>
    <scope>NUCLEOTIDE SEQUENCE [LARGE SCALE GENOMIC DNA]</scope>
    <source>
        <strain evidence="2 3">SR64</strain>
    </source>
</reference>
<evidence type="ECO:0000259" key="1">
    <source>
        <dbReference type="Pfam" id="PF14491"/>
    </source>
</evidence>
<dbReference type="RefSeq" id="WP_336730489.1">
    <property type="nucleotide sequence ID" value="NZ_JBBBOO010000024.1"/>
</dbReference>
<dbReference type="Pfam" id="PF14491">
    <property type="entry name" value="DUF4435"/>
    <property type="match status" value="1"/>
</dbReference>
<dbReference type="Proteomes" id="UP001359469">
    <property type="component" value="Unassembled WGS sequence"/>
</dbReference>
<name>A0ABU8JSU0_DICCH</name>
<keyword evidence="3" id="KW-1185">Reference proteome</keyword>